<sequence length="466" mass="52834">MGNILGLLRYGQTGTDSYGLIDNLNLTYHGNQLQSVYDNATNCVFGNGMEFKDAAHETVEYAYDKNGNLTKDLNKNITGIQYNILNLPSHISFADGSSIVYEYAADGSKVRTTHTINDNVTSTVYCGNAVYENGSLKMLLNESGYYSFQDNKFHFYIKDHQGNVRVVADETGKVDEVNDYYPFGGLMSNVCNNVQSYKYNGKELDRKGGLDWYDYGARHYDAMIGRWCAVDSSSEKYYNWSPYTYCKNNPILRIDADGKDDYIVSNRGQIRRINATNRTVDVLYYAGSRFDTQTINPQWKNIRVFDKTFLKNFTQESNRGRDVNDPQYFGETSSLYDAANVVKFVMDNTEVEWSLDAGSRDGEKSYVVGTNHKEDAVRVLKAVNGNPFEGFETKVRIHSHPNEVGGTKGGSLGDIENAKGKDNVSFGVYFKGNQTLYEYNSRKSNVNEFKIDSLREFMKLINKMNK</sequence>
<proteinExistence type="predicted"/>
<accession>A0A4S2DGV9</accession>
<dbReference type="Proteomes" id="UP000309566">
    <property type="component" value="Unassembled WGS sequence"/>
</dbReference>
<reference evidence="1 2" key="1">
    <citation type="submission" date="2019-04" db="EMBL/GenBank/DDBJ databases">
        <title>Microbes associate with the intestines of laboratory mice.</title>
        <authorList>
            <person name="Navarre W."/>
            <person name="Wong E."/>
            <person name="Huang K."/>
            <person name="Tropini C."/>
            <person name="Ng K."/>
            <person name="Yu B."/>
        </authorList>
    </citation>
    <scope>NUCLEOTIDE SEQUENCE [LARGE SCALE GENOMIC DNA]</scope>
    <source>
        <strain evidence="1 2">NM63_1-25</strain>
    </source>
</reference>
<organism evidence="1 2">
    <name type="scientific">Bacteroides caecimuris</name>
    <dbReference type="NCBI Taxonomy" id="1796613"/>
    <lineage>
        <taxon>Bacteria</taxon>
        <taxon>Pseudomonadati</taxon>
        <taxon>Bacteroidota</taxon>
        <taxon>Bacteroidia</taxon>
        <taxon>Bacteroidales</taxon>
        <taxon>Bacteroidaceae</taxon>
        <taxon>Bacteroides</taxon>
    </lineage>
</organism>
<gene>
    <name evidence="1" type="ORF">E5353_00405</name>
</gene>
<evidence type="ECO:0000313" key="1">
    <source>
        <dbReference type="EMBL" id="TGY41327.1"/>
    </source>
</evidence>
<dbReference type="Pfam" id="PF15659">
    <property type="entry name" value="Toxin-JAB1"/>
    <property type="match status" value="1"/>
</dbReference>
<dbReference type="InterPro" id="IPR022385">
    <property type="entry name" value="Rhs_assc_core"/>
</dbReference>
<dbReference type="InterPro" id="IPR028218">
    <property type="entry name" value="Toxin-JAB1"/>
</dbReference>
<name>A0A4S2DGV9_9BACE</name>
<evidence type="ECO:0000313" key="2">
    <source>
        <dbReference type="Proteomes" id="UP000309566"/>
    </source>
</evidence>
<dbReference type="NCBIfam" id="TIGR03696">
    <property type="entry name" value="Rhs_assc_core"/>
    <property type="match status" value="1"/>
</dbReference>
<dbReference type="AlphaFoldDB" id="A0A4S2DGV9"/>
<dbReference type="EMBL" id="SRYX01000001">
    <property type="protein sequence ID" value="TGY41327.1"/>
    <property type="molecule type" value="Genomic_DNA"/>
</dbReference>
<dbReference type="Gene3D" id="2.180.10.10">
    <property type="entry name" value="RHS repeat-associated core"/>
    <property type="match status" value="1"/>
</dbReference>
<dbReference type="PANTHER" id="PTHR32305:SF15">
    <property type="entry name" value="PROTEIN RHSA-RELATED"/>
    <property type="match status" value="1"/>
</dbReference>
<protein>
    <submittedName>
        <fullName evidence="1">Type IV secretion protein Rhs</fullName>
    </submittedName>
</protein>
<comment type="caution">
    <text evidence="1">The sequence shown here is derived from an EMBL/GenBank/DDBJ whole genome shotgun (WGS) entry which is preliminary data.</text>
</comment>
<dbReference type="InterPro" id="IPR050708">
    <property type="entry name" value="T6SS_VgrG/RHS"/>
</dbReference>
<dbReference type="PANTHER" id="PTHR32305">
    <property type="match status" value="1"/>
</dbReference>